<organism evidence="2 3">
    <name type="scientific">Streptomyces chisholmiae</name>
    <dbReference type="NCBI Taxonomy" id="3075540"/>
    <lineage>
        <taxon>Bacteria</taxon>
        <taxon>Bacillati</taxon>
        <taxon>Actinomycetota</taxon>
        <taxon>Actinomycetes</taxon>
        <taxon>Kitasatosporales</taxon>
        <taxon>Streptomycetaceae</taxon>
        <taxon>Streptomyces</taxon>
    </lineage>
</organism>
<reference evidence="3" key="1">
    <citation type="submission" date="2023-07" db="EMBL/GenBank/DDBJ databases">
        <title>30 novel species of actinomycetes from the DSMZ collection.</title>
        <authorList>
            <person name="Nouioui I."/>
        </authorList>
    </citation>
    <scope>NUCLEOTIDE SEQUENCE [LARGE SCALE GENOMIC DNA]</scope>
    <source>
        <strain evidence="3">DSM 44915</strain>
    </source>
</reference>
<evidence type="ECO:0000313" key="2">
    <source>
        <dbReference type="EMBL" id="MDT0265675.1"/>
    </source>
</evidence>
<feature type="region of interest" description="Disordered" evidence="1">
    <location>
        <begin position="380"/>
        <end position="401"/>
    </location>
</feature>
<gene>
    <name evidence="2" type="ORF">RM844_05150</name>
</gene>
<sequence>MPLFRSAPRRPPDPGRRDRPIEVLGVVRNLTSATRLLDVLPLLRAEDGVSVFFTVNPGSTFDGGLAEYLARQRGTVLSWREATRRRFDLVVACAINSSMRRLSRPLVVLPHGAGYNRLTRRSTGDATSAAGLSPRELLHRGRVVPDVIGLSHREQLARLAVSCPPALPRARVVGDPCFDRMRANIGWRDHFRELFGAVGGRRLVLLNSTWGPHSLFRRHPELPLRLVRALPVDEYVVAVVLHPNIWSEDTVFGVQRRLRAGQDAGLRLVTPERGWQAGLIAADLVVGDTGSVSFYGAGLARATLLAASGEAELDPRSPMHAFGAGAPRLDPDGDLLAQLRAAERDHRPERLGAVTEQALGVPDQSAELLQELFHELLGERARPPSEAPRPDRYPDPTPVTGHGPTAFDVVGGLANGAIRLARYPLDPTRPGARGFLAVTAEEGAGTAVAQTAEVAVRRQPRGELPPERWLERRFADQPWLSVAVAALGDDRHLLRLRNGTLLQATAARAWGMPAPGLDPLVLGAAVQLSLTEGRLPQDWPDGLPIEAGWARTLVHFHGRSPATAAD</sequence>
<evidence type="ECO:0000313" key="3">
    <source>
        <dbReference type="Proteomes" id="UP001183410"/>
    </source>
</evidence>
<evidence type="ECO:0000256" key="1">
    <source>
        <dbReference type="SAM" id="MobiDB-lite"/>
    </source>
</evidence>
<accession>A0ABU2JL13</accession>
<dbReference type="EMBL" id="JAVREO010000002">
    <property type="protein sequence ID" value="MDT0265675.1"/>
    <property type="molecule type" value="Genomic_DNA"/>
</dbReference>
<comment type="caution">
    <text evidence="2">The sequence shown here is derived from an EMBL/GenBank/DDBJ whole genome shotgun (WGS) entry which is preliminary data.</text>
</comment>
<proteinExistence type="predicted"/>
<dbReference type="RefSeq" id="WP_311665202.1">
    <property type="nucleotide sequence ID" value="NZ_JAVREO010000002.1"/>
</dbReference>
<protein>
    <submittedName>
        <fullName evidence="2">Uncharacterized protein</fullName>
    </submittedName>
</protein>
<dbReference type="Proteomes" id="UP001183410">
    <property type="component" value="Unassembled WGS sequence"/>
</dbReference>
<name>A0ABU2JL13_9ACTN</name>
<keyword evidence="3" id="KW-1185">Reference proteome</keyword>
<feature type="compositionally biased region" description="Basic and acidic residues" evidence="1">
    <location>
        <begin position="380"/>
        <end position="394"/>
    </location>
</feature>